<proteinExistence type="predicted"/>
<organism evidence="3 4">
    <name type="scientific">Lolium multiflorum</name>
    <name type="common">Italian ryegrass</name>
    <name type="synonym">Lolium perenne subsp. multiflorum</name>
    <dbReference type="NCBI Taxonomy" id="4521"/>
    <lineage>
        <taxon>Eukaryota</taxon>
        <taxon>Viridiplantae</taxon>
        <taxon>Streptophyta</taxon>
        <taxon>Embryophyta</taxon>
        <taxon>Tracheophyta</taxon>
        <taxon>Spermatophyta</taxon>
        <taxon>Magnoliopsida</taxon>
        <taxon>Liliopsida</taxon>
        <taxon>Poales</taxon>
        <taxon>Poaceae</taxon>
        <taxon>BOP clade</taxon>
        <taxon>Pooideae</taxon>
        <taxon>Poodae</taxon>
        <taxon>Poeae</taxon>
        <taxon>Poeae Chloroplast Group 2 (Poeae type)</taxon>
        <taxon>Loliodinae</taxon>
        <taxon>Loliinae</taxon>
        <taxon>Lolium</taxon>
    </lineage>
</organism>
<dbReference type="EMBL" id="JAUUTY010000007">
    <property type="protein sequence ID" value="KAK1611765.1"/>
    <property type="molecule type" value="Genomic_DNA"/>
</dbReference>
<reference evidence="3" key="1">
    <citation type="submission" date="2023-07" db="EMBL/GenBank/DDBJ databases">
        <title>A chromosome-level genome assembly of Lolium multiflorum.</title>
        <authorList>
            <person name="Chen Y."/>
            <person name="Copetti D."/>
            <person name="Kolliker R."/>
            <person name="Studer B."/>
        </authorList>
    </citation>
    <scope>NUCLEOTIDE SEQUENCE</scope>
    <source>
        <strain evidence="3">02402/16</strain>
        <tissue evidence="3">Leaf</tissue>
    </source>
</reference>
<evidence type="ECO:0000256" key="1">
    <source>
        <dbReference type="SAM" id="Coils"/>
    </source>
</evidence>
<accession>A0AAD8VNZ9</accession>
<feature type="region of interest" description="Disordered" evidence="2">
    <location>
        <begin position="276"/>
        <end position="303"/>
    </location>
</feature>
<keyword evidence="4" id="KW-1185">Reference proteome</keyword>
<gene>
    <name evidence="3" type="ORF">QYE76_035438</name>
</gene>
<evidence type="ECO:0000256" key="2">
    <source>
        <dbReference type="SAM" id="MobiDB-lite"/>
    </source>
</evidence>
<feature type="compositionally biased region" description="Basic and acidic residues" evidence="2">
    <location>
        <begin position="276"/>
        <end position="296"/>
    </location>
</feature>
<evidence type="ECO:0000313" key="3">
    <source>
        <dbReference type="EMBL" id="KAK1611765.1"/>
    </source>
</evidence>
<sequence>MPSSLPDSRRSYYFRCPLEREKDVVFINTERVTEYGGMKRQAYEEGRSSGQERPDVKLDMELAKAGQEDIAWKREEERRHARGKEEVRPARSQSDRHVPVLRSRARYDRAPPDQPAHTAAMLVPVGTIRDEKIVNQKNKDAADVMTWREYEALRNEMQREFRVQDEELKETIDGVSKKLDTTNETVNAMQDQMTDIQRNIQALTLAVENLTQQQQHLRMKMLSFKMKHLVLVVVLTCWVKLVLGRATGAGIARGGEEQLDKKLDVKLDMELAMKLDKKTSHGSAREEREACARGEEEVSAMPG</sequence>
<feature type="region of interest" description="Disordered" evidence="2">
    <location>
        <begin position="75"/>
        <end position="97"/>
    </location>
</feature>
<comment type="caution">
    <text evidence="3">The sequence shown here is derived from an EMBL/GenBank/DDBJ whole genome shotgun (WGS) entry which is preliminary data.</text>
</comment>
<name>A0AAD8VNZ9_LOLMU</name>
<feature type="coiled-coil region" evidence="1">
    <location>
        <begin position="179"/>
        <end position="220"/>
    </location>
</feature>
<dbReference type="Proteomes" id="UP001231189">
    <property type="component" value="Unassembled WGS sequence"/>
</dbReference>
<keyword evidence="1" id="KW-0175">Coiled coil</keyword>
<evidence type="ECO:0000313" key="4">
    <source>
        <dbReference type="Proteomes" id="UP001231189"/>
    </source>
</evidence>
<protein>
    <submittedName>
        <fullName evidence="3">Uncharacterized protein</fullName>
    </submittedName>
</protein>
<dbReference type="AlphaFoldDB" id="A0AAD8VNZ9"/>